<organism evidence="3 4">
    <name type="scientific">Teichococcus globiformis</name>
    <dbReference type="NCBI Taxonomy" id="2307229"/>
    <lineage>
        <taxon>Bacteria</taxon>
        <taxon>Pseudomonadati</taxon>
        <taxon>Pseudomonadota</taxon>
        <taxon>Alphaproteobacteria</taxon>
        <taxon>Acetobacterales</taxon>
        <taxon>Roseomonadaceae</taxon>
        <taxon>Roseomonas</taxon>
    </lineage>
</organism>
<dbReference type="GO" id="GO:0102208">
    <property type="term" value="F:2-polyprenyl-6-hydroxyphenol methylase activity"/>
    <property type="evidence" value="ECO:0007669"/>
    <property type="project" value="UniProtKB-EC"/>
</dbReference>
<reference evidence="4" key="1">
    <citation type="journal article" date="2019" name="Int. J. Syst. Evol. Microbiol.">
        <title>The Global Catalogue of Microorganisms (GCM) 10K type strain sequencing project: providing services to taxonomists for standard genome sequencing and annotation.</title>
        <authorList>
            <consortium name="The Broad Institute Genomics Platform"/>
            <consortium name="The Broad Institute Genome Sequencing Center for Infectious Disease"/>
            <person name="Wu L."/>
            <person name="Ma J."/>
        </authorList>
    </citation>
    <scope>NUCLEOTIDE SEQUENCE [LARGE SCALE GENOMIC DNA]</scope>
    <source>
        <strain evidence="4">KCTC 52094</strain>
    </source>
</reference>
<dbReference type="PANTHER" id="PTHR43861:SF3">
    <property type="entry name" value="PUTATIVE (AFU_ORTHOLOGUE AFUA_2G14390)-RELATED"/>
    <property type="match status" value="1"/>
</dbReference>
<dbReference type="GO" id="GO:0061542">
    <property type="term" value="F:3-demethylubiquinol 3-O-methyltransferase activity"/>
    <property type="evidence" value="ECO:0007669"/>
    <property type="project" value="UniProtKB-EC"/>
</dbReference>
<dbReference type="EMBL" id="JBHRTN010000006">
    <property type="protein sequence ID" value="MFC3124409.1"/>
    <property type="molecule type" value="Genomic_DNA"/>
</dbReference>
<dbReference type="EC" id="2.1.1.222" evidence="3"/>
<dbReference type="PANTHER" id="PTHR43861">
    <property type="entry name" value="TRANS-ACONITATE 2-METHYLTRANSFERASE-RELATED"/>
    <property type="match status" value="1"/>
</dbReference>
<dbReference type="InterPro" id="IPR041698">
    <property type="entry name" value="Methyltransf_25"/>
</dbReference>
<evidence type="ECO:0000259" key="2">
    <source>
        <dbReference type="Pfam" id="PF13649"/>
    </source>
</evidence>
<evidence type="ECO:0000313" key="4">
    <source>
        <dbReference type="Proteomes" id="UP001595593"/>
    </source>
</evidence>
<gene>
    <name evidence="3" type="ORF">ACFOD4_04985</name>
</gene>
<proteinExistence type="predicted"/>
<dbReference type="CDD" id="cd02440">
    <property type="entry name" value="AdoMet_MTases"/>
    <property type="match status" value="1"/>
</dbReference>
<dbReference type="Gene3D" id="3.40.50.150">
    <property type="entry name" value="Vaccinia Virus protein VP39"/>
    <property type="match status" value="1"/>
</dbReference>
<feature type="domain" description="Methyltransferase" evidence="2">
    <location>
        <begin position="128"/>
        <end position="218"/>
    </location>
</feature>
<sequence length="368" mass="40494">MNRRDTAHSCVDAQGRRWPVLEGIAFARVSRAALAAEALALLDAGEQERALVLLLADQDDWWNGPAAEPEALRELVQKADGLSLRQAMALLAWGPVADYFAHRWSDATFMAGLALTEAHWNAPRSAFELACGIGHHLRALAQHGVEVSGADIVFAKLWVARRWVVPEAELTCLDAASQPWPVREDARFDLVTCHDAFYFLEPKGAIVTRLRDMLRPGGVLAVSHIHNREWPNLSAGAAVTAAELSTLFPDTHVYDDAELSRAALDRRTPRAALPETLRGAEAFSVALASGQAMPVKGRLVLPPAGAPLRRNPLYRNGQIAWPSERYAGEYGPRAPYPPHTECPETARLDPGTEGWALRRELLDLPERW</sequence>
<protein>
    <submittedName>
        <fullName evidence="3">Class I SAM-dependent methyltransferase</fullName>
        <ecNumber evidence="3">2.1.1.222</ecNumber>
        <ecNumber evidence="3">2.1.1.64</ecNumber>
    </submittedName>
</protein>
<dbReference type="RefSeq" id="WP_379594829.1">
    <property type="nucleotide sequence ID" value="NZ_JBHRTN010000006.1"/>
</dbReference>
<dbReference type="SUPFAM" id="SSF53335">
    <property type="entry name" value="S-adenosyl-L-methionine-dependent methyltransferases"/>
    <property type="match status" value="1"/>
</dbReference>
<name>A0ABV7FVK6_9PROT</name>
<dbReference type="EC" id="2.1.1.64" evidence="3"/>
<dbReference type="GO" id="GO:0032259">
    <property type="term" value="P:methylation"/>
    <property type="evidence" value="ECO:0007669"/>
    <property type="project" value="UniProtKB-KW"/>
</dbReference>
<comment type="caution">
    <text evidence="3">The sequence shown here is derived from an EMBL/GenBank/DDBJ whole genome shotgun (WGS) entry which is preliminary data.</text>
</comment>
<keyword evidence="4" id="KW-1185">Reference proteome</keyword>
<accession>A0ABV7FVK6</accession>
<dbReference type="InterPro" id="IPR029063">
    <property type="entry name" value="SAM-dependent_MTases_sf"/>
</dbReference>
<dbReference type="Pfam" id="PF13649">
    <property type="entry name" value="Methyltransf_25"/>
    <property type="match status" value="1"/>
</dbReference>
<evidence type="ECO:0000256" key="1">
    <source>
        <dbReference type="ARBA" id="ARBA00022679"/>
    </source>
</evidence>
<keyword evidence="1 3" id="KW-0808">Transferase</keyword>
<evidence type="ECO:0000313" key="3">
    <source>
        <dbReference type="EMBL" id="MFC3124409.1"/>
    </source>
</evidence>
<keyword evidence="3" id="KW-0489">Methyltransferase</keyword>
<dbReference type="Proteomes" id="UP001595593">
    <property type="component" value="Unassembled WGS sequence"/>
</dbReference>